<dbReference type="Proteomes" id="UP000193431">
    <property type="component" value="Chromosome"/>
</dbReference>
<gene>
    <name evidence="4" type="ORF">BST97_01220</name>
</gene>
<organism evidence="4 5">
    <name type="scientific">Nonlabens spongiae</name>
    <dbReference type="NCBI Taxonomy" id="331648"/>
    <lineage>
        <taxon>Bacteria</taxon>
        <taxon>Pseudomonadati</taxon>
        <taxon>Bacteroidota</taxon>
        <taxon>Flavobacteriia</taxon>
        <taxon>Flavobacteriales</taxon>
        <taxon>Flavobacteriaceae</taxon>
        <taxon>Nonlabens</taxon>
    </lineage>
</organism>
<protein>
    <submittedName>
        <fullName evidence="4">Peptidase</fullName>
    </submittedName>
</protein>
<dbReference type="Pfam" id="PF17148">
    <property type="entry name" value="DUF5117"/>
    <property type="match status" value="1"/>
</dbReference>
<feature type="domain" description="EcxA zinc-binding" evidence="2">
    <location>
        <begin position="378"/>
        <end position="682"/>
    </location>
</feature>
<evidence type="ECO:0000313" key="5">
    <source>
        <dbReference type="Proteomes" id="UP000193431"/>
    </source>
</evidence>
<keyword evidence="5" id="KW-1185">Reference proteome</keyword>
<dbReference type="GO" id="GO:0008237">
    <property type="term" value="F:metallopeptidase activity"/>
    <property type="evidence" value="ECO:0007669"/>
    <property type="project" value="InterPro"/>
</dbReference>
<evidence type="ECO:0000259" key="2">
    <source>
        <dbReference type="Pfam" id="PF16313"/>
    </source>
</evidence>
<dbReference type="EMBL" id="CP019344">
    <property type="protein sequence ID" value="ARN79312.1"/>
    <property type="molecule type" value="Genomic_DNA"/>
</dbReference>
<dbReference type="InterPro" id="IPR033413">
    <property type="entry name" value="DUF5117"/>
</dbReference>
<name>A0A1W6MP23_9FLAO</name>
<dbReference type="AlphaFoldDB" id="A0A1W6MP23"/>
<proteinExistence type="predicted"/>
<dbReference type="InterPro" id="IPR034032">
    <property type="entry name" value="Zn_MMP-like_bac"/>
</dbReference>
<dbReference type="InterPro" id="IPR024079">
    <property type="entry name" value="MetalloPept_cat_dom_sf"/>
</dbReference>
<evidence type="ECO:0000259" key="3">
    <source>
        <dbReference type="Pfam" id="PF17148"/>
    </source>
</evidence>
<dbReference type="PANTHER" id="PTHR38478:SF1">
    <property type="entry name" value="ZINC DEPENDENT METALLOPROTEASE DOMAIN LIPOPROTEIN"/>
    <property type="match status" value="1"/>
</dbReference>
<dbReference type="Pfam" id="PF16313">
    <property type="entry name" value="DUF4953"/>
    <property type="match status" value="1"/>
</dbReference>
<reference evidence="4 5" key="1">
    <citation type="submission" date="2016-11" db="EMBL/GenBank/DDBJ databases">
        <title>Trade-off between light-utilization and light-protection in marine flavobacteria.</title>
        <authorList>
            <person name="Kumagai Y."/>
        </authorList>
    </citation>
    <scope>NUCLEOTIDE SEQUENCE [LARGE SCALE GENOMIC DNA]</scope>
    <source>
        <strain evidence="4 5">JCM 13191</strain>
    </source>
</reference>
<dbReference type="SUPFAM" id="SSF55486">
    <property type="entry name" value="Metalloproteases ('zincins'), catalytic domain"/>
    <property type="match status" value="1"/>
</dbReference>
<dbReference type="Gene3D" id="3.40.390.10">
    <property type="entry name" value="Collagenase (Catalytic Domain)"/>
    <property type="match status" value="1"/>
</dbReference>
<evidence type="ECO:0000256" key="1">
    <source>
        <dbReference type="SAM" id="MobiDB-lite"/>
    </source>
</evidence>
<dbReference type="InterPro" id="IPR032534">
    <property type="entry name" value="EcxA_zinc-bd"/>
</dbReference>
<dbReference type="CDD" id="cd04276">
    <property type="entry name" value="ZnMc_MMP_like_2"/>
    <property type="match status" value="1"/>
</dbReference>
<feature type="domain" description="DUF5117" evidence="3">
    <location>
        <begin position="60"/>
        <end position="251"/>
    </location>
</feature>
<evidence type="ECO:0000313" key="4">
    <source>
        <dbReference type="EMBL" id="ARN79312.1"/>
    </source>
</evidence>
<dbReference type="STRING" id="331648.BST97_01220"/>
<sequence>MQSTDTTTTKSFQGLYDFTYNQKKGTIILKVSRADLDREFLYVHAIATGLGSNDIGLDRGQLGDGVVVKWVKAGNKLLLLQPNQRYRAITDNEPERKSVEQAFAKSVLHCFEIKKDSSDVYHIDLTPFLIRDAHGVARRLKTGGEGSYSLDKSRSAIWMENTKAFPKNVEFEALLTFKGTPSGRNIRSIAPDASSLSLIQHHSFVELPDEGYEPRAFHPRSGSFYTSYYDYSSPIGTPLEKRWITRHRLKKENPQAASSPAVEPIIYYLDPGTPEPVRSALLEGALWWNDAFESAGYENAFQVKMLPEDADPMDLRYNMIQWVHRSTRGWSYGASITDPRTGEILKGHVSLGSLRIRQDYMLAQGMLEAPFKNGQESPKMLEMALARIRQLSAHEVGHTLGFAHNFAASARDRASVMDYPHPKYQLKDGKIDLSNAYDVGIGIWDQLTVQYSYGSPAANQTEEAYLDSILIKAKELQLDFISDSDSRATSGAHATSHLWDNGTNATEELDRIIEIRKVAIEQFGEDNIPDGQPLSVLEDVFVPVYFSHRYQVEATSKIIGGMKYTYATKGDTDFEYVSKKEQKEALKALAKTLQPDFLKIPKDLLAKFPPRAYGYYRGRESFRSETGVAFDPVAAATTSADFTLDFILNPTRLNRVEQQEIYGNNLELDDILNELHSQIFEYNTRGAYEELITNRLKELYLSKLLTLKFSERVNVNVKQEILGNLTQITKELQSSKNETDQALLEMISTAEKHPERFKEAPVSKIPDGSPIGSCGI</sequence>
<feature type="region of interest" description="Disordered" evidence="1">
    <location>
        <begin position="754"/>
        <end position="776"/>
    </location>
</feature>
<accession>A0A1W6MP23</accession>
<dbReference type="PANTHER" id="PTHR38478">
    <property type="entry name" value="PEPTIDASE M1A AND M12B"/>
    <property type="match status" value="1"/>
</dbReference>